<dbReference type="InterPro" id="IPR018383">
    <property type="entry name" value="UPF0324_pro"/>
</dbReference>
<feature type="transmembrane region" description="Helical" evidence="7">
    <location>
        <begin position="316"/>
        <end position="335"/>
    </location>
</feature>
<keyword evidence="4 7" id="KW-0812">Transmembrane</keyword>
<dbReference type="EMBL" id="FOAD01000005">
    <property type="protein sequence ID" value="SEL48279.1"/>
    <property type="molecule type" value="Genomic_DNA"/>
</dbReference>
<feature type="transmembrane region" description="Helical" evidence="7">
    <location>
        <begin position="156"/>
        <end position="178"/>
    </location>
</feature>
<keyword evidence="3" id="KW-1003">Cell membrane</keyword>
<evidence type="ECO:0000256" key="7">
    <source>
        <dbReference type="SAM" id="Phobius"/>
    </source>
</evidence>
<feature type="transmembrane region" description="Helical" evidence="7">
    <location>
        <begin position="285"/>
        <end position="304"/>
    </location>
</feature>
<evidence type="ECO:0000256" key="2">
    <source>
        <dbReference type="ARBA" id="ARBA00007977"/>
    </source>
</evidence>
<feature type="transmembrane region" description="Helical" evidence="7">
    <location>
        <begin position="341"/>
        <end position="361"/>
    </location>
</feature>
<evidence type="ECO:0000256" key="4">
    <source>
        <dbReference type="ARBA" id="ARBA00022692"/>
    </source>
</evidence>
<feature type="transmembrane region" description="Helical" evidence="7">
    <location>
        <begin position="79"/>
        <end position="97"/>
    </location>
</feature>
<evidence type="ECO:0000256" key="3">
    <source>
        <dbReference type="ARBA" id="ARBA00022475"/>
    </source>
</evidence>
<dbReference type="Proteomes" id="UP000183894">
    <property type="component" value="Unassembled WGS sequence"/>
</dbReference>
<dbReference type="PANTHER" id="PTHR30106:SF2">
    <property type="entry name" value="UPF0324 INNER MEMBRANE PROTEIN YEIH"/>
    <property type="match status" value="1"/>
</dbReference>
<feature type="transmembrane region" description="Helical" evidence="7">
    <location>
        <begin position="103"/>
        <end position="123"/>
    </location>
</feature>
<feature type="transmembrane region" description="Helical" evidence="7">
    <location>
        <begin position="251"/>
        <end position="273"/>
    </location>
</feature>
<protein>
    <submittedName>
        <fullName evidence="8">Conserved hypothetical integral membrane protein</fullName>
    </submittedName>
</protein>
<feature type="transmembrane region" description="Helical" evidence="7">
    <location>
        <begin position="135"/>
        <end position="150"/>
    </location>
</feature>
<keyword evidence="6 7" id="KW-0472">Membrane</keyword>
<dbReference type="AlphaFoldDB" id="A0A1H7QKG6"/>
<feature type="transmembrane region" description="Helical" evidence="7">
    <location>
        <begin position="190"/>
        <end position="212"/>
    </location>
</feature>
<name>A0A1H7QKG6_HALLR</name>
<comment type="subcellular location">
    <subcellularLocation>
        <location evidence="1">Cell membrane</location>
        <topology evidence="1">Multi-pass membrane protein</topology>
    </subcellularLocation>
</comment>
<accession>A0A1H7QKG6</accession>
<evidence type="ECO:0000256" key="6">
    <source>
        <dbReference type="ARBA" id="ARBA00023136"/>
    </source>
</evidence>
<evidence type="ECO:0000313" key="8">
    <source>
        <dbReference type="EMBL" id="SEL48279.1"/>
    </source>
</evidence>
<comment type="similarity">
    <text evidence="2">Belongs to the UPF0324 family.</text>
</comment>
<reference evidence="8 9" key="1">
    <citation type="submission" date="2016-10" db="EMBL/GenBank/DDBJ databases">
        <authorList>
            <person name="de Groot N.N."/>
        </authorList>
    </citation>
    <scope>NUCLEOTIDE SEQUENCE [LARGE SCALE GENOMIC DNA]</scope>
    <source>
        <strain evidence="8 9">CDM_5</strain>
    </source>
</reference>
<dbReference type="GO" id="GO:0005886">
    <property type="term" value="C:plasma membrane"/>
    <property type="evidence" value="ECO:0007669"/>
    <property type="project" value="UniProtKB-SubCell"/>
</dbReference>
<proteinExistence type="inferred from homology"/>
<dbReference type="PANTHER" id="PTHR30106">
    <property type="entry name" value="INNER MEMBRANE PROTEIN YEIH-RELATED"/>
    <property type="match status" value="1"/>
</dbReference>
<keyword evidence="5 7" id="KW-1133">Transmembrane helix</keyword>
<organism evidence="8 9">
    <name type="scientific">Haloferax larsenii</name>
    <dbReference type="NCBI Taxonomy" id="302484"/>
    <lineage>
        <taxon>Archaea</taxon>
        <taxon>Methanobacteriati</taxon>
        <taxon>Methanobacteriota</taxon>
        <taxon>Stenosarchaea group</taxon>
        <taxon>Halobacteria</taxon>
        <taxon>Halobacteriales</taxon>
        <taxon>Haloferacaceae</taxon>
        <taxon>Haloferax</taxon>
    </lineage>
</organism>
<sequence>MLLVLLTWSDTFNGNDHVATTDAWLTVQHWSLRASDWLVALARPWVAGDHTRRRAGERPLRCRAVSEDSRRPLDTVSRLLPGFGLLVLIATAAVLVADAVPGVNALLLGVALGALVANTAGVPDTAQPGIRTRKLLLETGIVLLGARIAIDELVASGPMLVGAVVATVVASVAFVELISRRVFGLADEMGSLLAAGASVCGVSAATTIAGTIDADGESLTHVVAAVLLFDALTLAIFPVLGGLLPLSGQQFGIWAGLSMFSTGPVTAAGFAHSDVAGQWATVTKLARNSMLGVVALWYAVHYAGGRTDSLASAAKGVPRFLVGFGLVAAAANLGLFDPETLSIIDSASDALFALAFVGLGLGVRVDSMRKTGVAPVVVLATHLVAVSVVSLGLVLAIF</sequence>
<evidence type="ECO:0000256" key="5">
    <source>
        <dbReference type="ARBA" id="ARBA00022989"/>
    </source>
</evidence>
<dbReference type="Pfam" id="PF03601">
    <property type="entry name" value="Cons_hypoth698"/>
    <property type="match status" value="1"/>
</dbReference>
<feature type="transmembrane region" description="Helical" evidence="7">
    <location>
        <begin position="373"/>
        <end position="397"/>
    </location>
</feature>
<evidence type="ECO:0000313" key="9">
    <source>
        <dbReference type="Proteomes" id="UP000183894"/>
    </source>
</evidence>
<gene>
    <name evidence="8" type="ORF">SAMN04488691_10555</name>
</gene>
<evidence type="ECO:0000256" key="1">
    <source>
        <dbReference type="ARBA" id="ARBA00004651"/>
    </source>
</evidence>
<feature type="transmembrane region" description="Helical" evidence="7">
    <location>
        <begin position="218"/>
        <end position="244"/>
    </location>
</feature>